<dbReference type="HOGENOM" id="CLU_2860330_0_0_7"/>
<evidence type="ECO:0000313" key="2">
    <source>
        <dbReference type="Proteomes" id="UP000007844"/>
    </source>
</evidence>
<dbReference type="RefSeq" id="WP_014258902.1">
    <property type="nucleotide sequence ID" value="NC_016629.1"/>
</dbReference>
<name>F3YW36_DESAF</name>
<reference evidence="1 2" key="1">
    <citation type="journal article" date="2011" name="J. Bacteriol.">
        <title>Genome sequence of the mercury-methylating and pleomorphic Desulfovibrio africanus Strain Walvis Bay.</title>
        <authorList>
            <person name="Brown S.D."/>
            <person name="Wall J.D."/>
            <person name="Kucken A.M."/>
            <person name="Gilmour C.C."/>
            <person name="Podar M."/>
            <person name="Brandt C.C."/>
            <person name="Teshima H."/>
            <person name="Detter J.C."/>
            <person name="Han C.S."/>
            <person name="Land M.L."/>
            <person name="Lucas S."/>
            <person name="Han J."/>
            <person name="Pennacchio L."/>
            <person name="Nolan M."/>
            <person name="Pitluck S."/>
            <person name="Woyke T."/>
            <person name="Goodwin L."/>
            <person name="Palumbo A.V."/>
            <person name="Elias D.A."/>
        </authorList>
    </citation>
    <scope>NUCLEOTIDE SEQUENCE [LARGE SCALE GENOMIC DNA]</scope>
    <source>
        <strain evidence="1 2">Walvis Bay</strain>
    </source>
</reference>
<dbReference type="EMBL" id="CP003221">
    <property type="protein sequence ID" value="EGJ49066.1"/>
    <property type="molecule type" value="Genomic_DNA"/>
</dbReference>
<accession>F3YW36</accession>
<sequence>MKIAVEITIFGHVFSEVVDYPGTPKSHAEVIQWLIRQTDFKWVNYEGASTEDKMVYHLESDIKQ</sequence>
<evidence type="ECO:0000313" key="1">
    <source>
        <dbReference type="EMBL" id="EGJ49066.1"/>
    </source>
</evidence>
<dbReference type="Proteomes" id="UP000007844">
    <property type="component" value="Chromosome"/>
</dbReference>
<gene>
    <name evidence="1" type="ORF">Desaf_0714</name>
</gene>
<dbReference type="eggNOG" id="ENOG5031TI3">
    <property type="taxonomic scope" value="Bacteria"/>
</dbReference>
<protein>
    <submittedName>
        <fullName evidence="1">Uncharacterized protein</fullName>
    </submittedName>
</protein>
<organism evidence="1 2">
    <name type="scientific">Desulfocurvibacter africanus subsp. africanus str. Walvis Bay</name>
    <dbReference type="NCBI Taxonomy" id="690850"/>
    <lineage>
        <taxon>Bacteria</taxon>
        <taxon>Pseudomonadati</taxon>
        <taxon>Thermodesulfobacteriota</taxon>
        <taxon>Desulfovibrionia</taxon>
        <taxon>Desulfovibrionales</taxon>
        <taxon>Desulfovibrionaceae</taxon>
        <taxon>Desulfocurvibacter</taxon>
    </lineage>
</organism>
<keyword evidence="2" id="KW-1185">Reference proteome</keyword>
<dbReference type="KEGG" id="daf:Desaf_0714"/>
<dbReference type="AlphaFoldDB" id="F3YW36"/>
<proteinExistence type="predicted"/>